<dbReference type="InterPro" id="IPR011044">
    <property type="entry name" value="Quino_amine_DH_bsu"/>
</dbReference>
<evidence type="ECO:0000313" key="1">
    <source>
        <dbReference type="EMBL" id="CUQ65030.1"/>
    </source>
</evidence>
<dbReference type="KEGG" id="nio:NITINOP_0053"/>
<reference evidence="2" key="1">
    <citation type="submission" date="2015-09" db="EMBL/GenBank/DDBJ databases">
        <authorList>
            <person name="Daims H."/>
        </authorList>
    </citation>
    <scope>NUCLEOTIDE SEQUENCE [LARGE SCALE GENOMIC DNA]</scope>
</reference>
<dbReference type="EMBL" id="LN885086">
    <property type="protein sequence ID" value="CUQ65030.1"/>
    <property type="molecule type" value="Genomic_DNA"/>
</dbReference>
<evidence type="ECO:0000313" key="2">
    <source>
        <dbReference type="Proteomes" id="UP000066284"/>
    </source>
</evidence>
<proteinExistence type="predicted"/>
<name>A0A0S4KRL7_9BACT</name>
<organism evidence="1 2">
    <name type="scientific">Candidatus Nitrospira inopinata</name>
    <dbReference type="NCBI Taxonomy" id="1715989"/>
    <lineage>
        <taxon>Bacteria</taxon>
        <taxon>Pseudomonadati</taxon>
        <taxon>Nitrospirota</taxon>
        <taxon>Nitrospiria</taxon>
        <taxon>Nitrospirales</taxon>
        <taxon>Nitrospiraceae</taxon>
        <taxon>Nitrospira</taxon>
    </lineage>
</organism>
<dbReference type="AlphaFoldDB" id="A0A0S4KRL7"/>
<sequence>MTTLLTVGSLVSRRFRGALTILGCLSIFFLLVPVVRAGVEYEVWLSDQANTQGITPATPTGTHGGAIRIYEGADLDQTPPINNPLVLDVTADLFPDADVTTGAHVSRIHGVSPSPDHRHMALNFVASGHLGIVDGETKKPVCLFRTTNMTTGRQNHMSFWTPDGLHIIVANQNGRILERVDVVRNAQGAPISFTFNGTASLDLVGGAGRILGQPIGVDVDVTDNIVCEVAGVVTDGQPTTTPTGAAKQAANIRPLNAPICPIPASNNRHVFVTLGGGGMFVVDLTATPMAIVGEYDLSVVRAAGCGGVETNGFMHLNTGTSGPNISEFSIYRFTLNYPPAPAFNAPNTPAPLAVWQDKDNGKVAGVDLPAGTNRDAHGIIVVRNNQSGIGLYLHQMDRIRNNVEVFKLSPPWDNLTKRHEGTYSLTASGVCGGTPGTTKTNDPTPDLGDLTLGGVPIGNRIYVALRGPFPLTISHAADGSCPGLGIIDLSPNRRSGGLSAVMDTTVLSADGSRNLSDPHAAVVRKKTPLQPTLPCGKKGCK</sequence>
<gene>
    <name evidence="1" type="ORF">NITINOP_0053</name>
</gene>
<dbReference type="Proteomes" id="UP000066284">
    <property type="component" value="Chromosome 1"/>
</dbReference>
<accession>A0A0S4KRL7</accession>
<dbReference type="SUPFAM" id="SSF50969">
    <property type="entry name" value="YVTN repeat-like/Quinoprotein amine dehydrogenase"/>
    <property type="match status" value="1"/>
</dbReference>
<protein>
    <submittedName>
        <fullName evidence="1">Uncharacterized protein</fullName>
    </submittedName>
</protein>
<keyword evidence="2" id="KW-1185">Reference proteome</keyword>